<protein>
    <submittedName>
        <fullName evidence="4">Methyltransferase domain-containing protein</fullName>
    </submittedName>
</protein>
<dbReference type="InterPro" id="IPR029063">
    <property type="entry name" value="SAM-dependent_MTases_sf"/>
</dbReference>
<evidence type="ECO:0000256" key="1">
    <source>
        <dbReference type="ARBA" id="ARBA00022603"/>
    </source>
</evidence>
<dbReference type="InterPro" id="IPR041698">
    <property type="entry name" value="Methyltransf_25"/>
</dbReference>
<dbReference type="AlphaFoldDB" id="A0A1H8ACV5"/>
<keyword evidence="2 4" id="KW-0808">Transferase</keyword>
<dbReference type="RefSeq" id="WP_075009945.1">
    <property type="nucleotide sequence ID" value="NZ_FOAP01000021.1"/>
</dbReference>
<sequence>MSRPSHTQGEWETYWKETARLATHPETDSSSIWEVEAAQAAAKDLERFQPFLKPELPLVDLGCGSGIQTRFLAGHFPRVIGVDVSPSAVALAARNNPHPSLQYRVLDVFDTQAVQAFRAEHGDLHIYMRTLLHLVQPALRAAFAEALGTLLGRRGVLYLFELGATAGEYFQAWIHRNGMPVSLQRVLQTGIQPGTVTREHVLAMFPPERFTVLADGEMTSAPMPVRVVRPGSPPTLASEAWAPPGYFLVLRPREPLPPQEPAP</sequence>
<dbReference type="Proteomes" id="UP000182719">
    <property type="component" value="Unassembled WGS sequence"/>
</dbReference>
<dbReference type="OrthoDB" id="9808140at2"/>
<evidence type="ECO:0000259" key="3">
    <source>
        <dbReference type="Pfam" id="PF13649"/>
    </source>
</evidence>
<accession>A0A1H8ACV5</accession>
<dbReference type="GO" id="GO:0008168">
    <property type="term" value="F:methyltransferase activity"/>
    <property type="evidence" value="ECO:0007669"/>
    <property type="project" value="UniProtKB-KW"/>
</dbReference>
<proteinExistence type="predicted"/>
<organism evidence="4 5">
    <name type="scientific">Stigmatella aurantiaca</name>
    <dbReference type="NCBI Taxonomy" id="41"/>
    <lineage>
        <taxon>Bacteria</taxon>
        <taxon>Pseudomonadati</taxon>
        <taxon>Myxococcota</taxon>
        <taxon>Myxococcia</taxon>
        <taxon>Myxococcales</taxon>
        <taxon>Cystobacterineae</taxon>
        <taxon>Archangiaceae</taxon>
        <taxon>Stigmatella</taxon>
    </lineage>
</organism>
<dbReference type="InterPro" id="IPR051052">
    <property type="entry name" value="Diverse_substrate_MTase"/>
</dbReference>
<dbReference type="Pfam" id="PF13649">
    <property type="entry name" value="Methyltransf_25"/>
    <property type="match status" value="1"/>
</dbReference>
<gene>
    <name evidence="4" type="ORF">SAMN05444354_12118</name>
</gene>
<dbReference type="GO" id="GO:0032259">
    <property type="term" value="P:methylation"/>
    <property type="evidence" value="ECO:0007669"/>
    <property type="project" value="UniProtKB-KW"/>
</dbReference>
<dbReference type="Gene3D" id="3.40.50.150">
    <property type="entry name" value="Vaccinia Virus protein VP39"/>
    <property type="match status" value="1"/>
</dbReference>
<keyword evidence="5" id="KW-1185">Reference proteome</keyword>
<dbReference type="PANTHER" id="PTHR44942:SF4">
    <property type="entry name" value="METHYLTRANSFERASE TYPE 11 DOMAIN-CONTAINING PROTEIN"/>
    <property type="match status" value="1"/>
</dbReference>
<evidence type="ECO:0000256" key="2">
    <source>
        <dbReference type="ARBA" id="ARBA00022679"/>
    </source>
</evidence>
<dbReference type="PANTHER" id="PTHR44942">
    <property type="entry name" value="METHYLTRANSF_11 DOMAIN-CONTAINING PROTEIN"/>
    <property type="match status" value="1"/>
</dbReference>
<feature type="domain" description="Methyltransferase" evidence="3">
    <location>
        <begin position="59"/>
        <end position="147"/>
    </location>
</feature>
<dbReference type="CDD" id="cd02440">
    <property type="entry name" value="AdoMet_MTases"/>
    <property type="match status" value="1"/>
</dbReference>
<name>A0A1H8ACV5_STIAU</name>
<reference evidence="5" key="1">
    <citation type="submission" date="2016-10" db="EMBL/GenBank/DDBJ databases">
        <authorList>
            <person name="Varghese N."/>
            <person name="Submissions S."/>
        </authorList>
    </citation>
    <scope>NUCLEOTIDE SEQUENCE [LARGE SCALE GENOMIC DNA]</scope>
    <source>
        <strain evidence="5">DSM 17044</strain>
    </source>
</reference>
<keyword evidence="1 4" id="KW-0489">Methyltransferase</keyword>
<dbReference type="SUPFAM" id="SSF53335">
    <property type="entry name" value="S-adenosyl-L-methionine-dependent methyltransferases"/>
    <property type="match status" value="1"/>
</dbReference>
<evidence type="ECO:0000313" key="4">
    <source>
        <dbReference type="EMBL" id="SEM68560.1"/>
    </source>
</evidence>
<evidence type="ECO:0000313" key="5">
    <source>
        <dbReference type="Proteomes" id="UP000182719"/>
    </source>
</evidence>
<dbReference type="EMBL" id="FOAP01000021">
    <property type="protein sequence ID" value="SEM68560.1"/>
    <property type="molecule type" value="Genomic_DNA"/>
</dbReference>